<organism evidence="1">
    <name type="scientific">marine sediment metagenome</name>
    <dbReference type="NCBI Taxonomy" id="412755"/>
    <lineage>
        <taxon>unclassified sequences</taxon>
        <taxon>metagenomes</taxon>
        <taxon>ecological metagenomes</taxon>
    </lineage>
</organism>
<name>A0A0F9CQ23_9ZZZZ</name>
<gene>
    <name evidence="1" type="ORF">LCGC14_2639880</name>
</gene>
<dbReference type="EMBL" id="LAZR01045499">
    <property type="protein sequence ID" value="KKK98721.1"/>
    <property type="molecule type" value="Genomic_DNA"/>
</dbReference>
<evidence type="ECO:0000313" key="1">
    <source>
        <dbReference type="EMBL" id="KKK98721.1"/>
    </source>
</evidence>
<sequence>DHETEIVIKEYSNCFNEDGTLKSKMDINEFSKRT</sequence>
<comment type="caution">
    <text evidence="1">The sequence shown here is derived from an EMBL/GenBank/DDBJ whole genome shotgun (WGS) entry which is preliminary data.</text>
</comment>
<feature type="non-terminal residue" evidence="1">
    <location>
        <position position="1"/>
    </location>
</feature>
<protein>
    <submittedName>
        <fullName evidence="1">Uncharacterized protein</fullName>
    </submittedName>
</protein>
<proteinExistence type="predicted"/>
<accession>A0A0F9CQ23</accession>
<dbReference type="AlphaFoldDB" id="A0A0F9CQ23"/>
<reference evidence="1" key="1">
    <citation type="journal article" date="2015" name="Nature">
        <title>Complex archaea that bridge the gap between prokaryotes and eukaryotes.</title>
        <authorList>
            <person name="Spang A."/>
            <person name="Saw J.H."/>
            <person name="Jorgensen S.L."/>
            <person name="Zaremba-Niedzwiedzka K."/>
            <person name="Martijn J."/>
            <person name="Lind A.E."/>
            <person name="van Eijk R."/>
            <person name="Schleper C."/>
            <person name="Guy L."/>
            <person name="Ettema T.J."/>
        </authorList>
    </citation>
    <scope>NUCLEOTIDE SEQUENCE</scope>
</reference>